<keyword evidence="2" id="KW-1185">Reference proteome</keyword>
<evidence type="ECO:0000313" key="1">
    <source>
        <dbReference type="EMBL" id="KAK9130952.1"/>
    </source>
</evidence>
<accession>A0AAP0JDI3</accession>
<gene>
    <name evidence="1" type="ORF">Sjap_011439</name>
</gene>
<protein>
    <submittedName>
        <fullName evidence="1">Uncharacterized protein</fullName>
    </submittedName>
</protein>
<proteinExistence type="predicted"/>
<dbReference type="EMBL" id="JBBNAE010000004">
    <property type="protein sequence ID" value="KAK9130952.1"/>
    <property type="molecule type" value="Genomic_DNA"/>
</dbReference>
<sequence length="61" mass="6894">MVSSSIFDWATFDAHFCLSVAISDLLRVNVAATGFSRDVRLWDENTQLLQSCLDRDLESIN</sequence>
<evidence type="ECO:0000313" key="2">
    <source>
        <dbReference type="Proteomes" id="UP001417504"/>
    </source>
</evidence>
<dbReference type="Proteomes" id="UP001417504">
    <property type="component" value="Unassembled WGS sequence"/>
</dbReference>
<name>A0AAP0JDI3_9MAGN</name>
<reference evidence="1 2" key="1">
    <citation type="submission" date="2024-01" db="EMBL/GenBank/DDBJ databases">
        <title>Genome assemblies of Stephania.</title>
        <authorList>
            <person name="Yang L."/>
        </authorList>
    </citation>
    <scope>NUCLEOTIDE SEQUENCE [LARGE SCALE GENOMIC DNA]</scope>
    <source>
        <strain evidence="1">QJT</strain>
        <tissue evidence="1">Leaf</tissue>
    </source>
</reference>
<comment type="caution">
    <text evidence="1">The sequence shown here is derived from an EMBL/GenBank/DDBJ whole genome shotgun (WGS) entry which is preliminary data.</text>
</comment>
<dbReference type="AlphaFoldDB" id="A0AAP0JDI3"/>
<organism evidence="1 2">
    <name type="scientific">Stephania japonica</name>
    <dbReference type="NCBI Taxonomy" id="461633"/>
    <lineage>
        <taxon>Eukaryota</taxon>
        <taxon>Viridiplantae</taxon>
        <taxon>Streptophyta</taxon>
        <taxon>Embryophyta</taxon>
        <taxon>Tracheophyta</taxon>
        <taxon>Spermatophyta</taxon>
        <taxon>Magnoliopsida</taxon>
        <taxon>Ranunculales</taxon>
        <taxon>Menispermaceae</taxon>
        <taxon>Menispermoideae</taxon>
        <taxon>Cissampelideae</taxon>
        <taxon>Stephania</taxon>
    </lineage>
</organism>